<evidence type="ECO:0000259" key="7">
    <source>
        <dbReference type="Pfam" id="PF07244"/>
    </source>
</evidence>
<keyword evidence="2" id="KW-0812">Transmembrane</keyword>
<evidence type="ECO:0000313" key="9">
    <source>
        <dbReference type="Proteomes" id="UP000254808"/>
    </source>
</evidence>
<comment type="subcellular location">
    <subcellularLocation>
        <location evidence="1">Membrane</location>
    </subcellularLocation>
</comment>
<keyword evidence="9" id="KW-1185">Reference proteome</keyword>
<evidence type="ECO:0000256" key="3">
    <source>
        <dbReference type="ARBA" id="ARBA00022729"/>
    </source>
</evidence>
<gene>
    <name evidence="8" type="ORF">CYPRO_2655</name>
</gene>
<dbReference type="EMBL" id="CP027806">
    <property type="protein sequence ID" value="AXJ01897.1"/>
    <property type="molecule type" value="Genomic_DNA"/>
</dbReference>
<dbReference type="Gene3D" id="3.10.20.310">
    <property type="entry name" value="membrane protein fhac"/>
    <property type="match status" value="1"/>
</dbReference>
<reference evidence="8 9" key="1">
    <citation type="submission" date="2018-03" db="EMBL/GenBank/DDBJ databases">
        <title>Phenotypic and genomic properties of Cyclonatronum proteinivorum gen. nov., sp. nov., a haloalkaliphilic bacteroidete from soda lakes possessing Na+-translocating rhodopsin.</title>
        <authorList>
            <person name="Toshchakov S.V."/>
            <person name="Korzhenkov A."/>
            <person name="Samarov N.I."/>
            <person name="Kublanov I.V."/>
            <person name="Muntyan M.S."/>
            <person name="Sorokin D.Y."/>
        </authorList>
    </citation>
    <scope>NUCLEOTIDE SEQUENCE [LARGE SCALE GENOMIC DNA]</scope>
    <source>
        <strain evidence="8 9">Omega</strain>
    </source>
</reference>
<dbReference type="Pfam" id="PF01103">
    <property type="entry name" value="Omp85"/>
    <property type="match status" value="1"/>
</dbReference>
<keyword evidence="4" id="KW-0472">Membrane</keyword>
<proteinExistence type="predicted"/>
<evidence type="ECO:0000256" key="4">
    <source>
        <dbReference type="ARBA" id="ARBA00023136"/>
    </source>
</evidence>
<evidence type="ECO:0000256" key="5">
    <source>
        <dbReference type="ARBA" id="ARBA00023237"/>
    </source>
</evidence>
<accession>A0A345UN45</accession>
<evidence type="ECO:0000256" key="1">
    <source>
        <dbReference type="ARBA" id="ARBA00004370"/>
    </source>
</evidence>
<dbReference type="GO" id="GO:0019867">
    <property type="term" value="C:outer membrane"/>
    <property type="evidence" value="ECO:0007669"/>
    <property type="project" value="InterPro"/>
</dbReference>
<dbReference type="InterPro" id="IPR039910">
    <property type="entry name" value="D15-like"/>
</dbReference>
<keyword evidence="3" id="KW-0732">Signal</keyword>
<dbReference type="AlphaFoldDB" id="A0A345UN45"/>
<evidence type="ECO:0000313" key="8">
    <source>
        <dbReference type="EMBL" id="AXJ01897.1"/>
    </source>
</evidence>
<dbReference type="Proteomes" id="UP000254808">
    <property type="component" value="Chromosome"/>
</dbReference>
<sequence>MITARFSHIFACKAFTAGLLFVYLLLLTGAAPASGSDNQESSDEPEGLIRSVRFSGNDAISNGVLQTVVRTRTNREIFSIPGATLWLGLNRISSRLGEAPRMINTATIAQDVERLRIFYNNNGYLEATIESEVRELRRNRWQVIFRIDEGEPSVMQTVSFSGLPAFEDPRVMERFLARSQLIRENEAVNDTTFVSNRIYSVDLISNERNRILTILHNNGYASASRDSIVVQVKRDRENPQQLDLAFRVQPGKVYYFGDVRINLSAPQSTEGNFESDTLSGPPVTLEPWQMIINVEPDARTRSRLLEQRVLFTPGERFNNQLYLSTVNQFQTLGMLSLRQFSLSEGGGLPDFSDENVPVFFDLETLPRHQIRADFFGMQRIGLGLGAGLQYSNNNIFGSAERFELGLNTSYEFIEGNQENPRSIETFVNYSFPRFAFPFAGFNNDPRFLNPRTRFQLSYGQIRQINFTVDDNVRFSTRFQANHDQTTTSFFDLIELEWFDANITPAFREVLEETTTDPLFLQLILEDYRPQINSLTRYTFRNAATHPIRRDRGFFLETSFELGGNLPRLIEETLFTRPDSLRGTFPSLSGSGRDLSYSQFVKGSLDFRRYYSLGNNSVFAWRGFVGLAYPYGLSRTIPLNRRFFAGGSNDIRGWNPLTLGPGTNDRTVNPINGGDIKLAGFLEFRNTFSRNFLNTNWIFAAFTDFGNVWTGPRNELDEGKFSMNSFWREIAVGSGIGLRLDWEFVVFRIDFAYRVTDLGNEPGTSVLDRRNIHFGIGHSF</sequence>
<dbReference type="Gene3D" id="2.40.160.50">
    <property type="entry name" value="membrane protein fhac: a member of the omp85/tpsb transporter family"/>
    <property type="match status" value="1"/>
</dbReference>
<evidence type="ECO:0000256" key="2">
    <source>
        <dbReference type="ARBA" id="ARBA00022692"/>
    </source>
</evidence>
<dbReference type="InterPro" id="IPR010827">
    <property type="entry name" value="BamA/TamA_POTRA"/>
</dbReference>
<name>A0A345UN45_9BACT</name>
<dbReference type="Pfam" id="PF07244">
    <property type="entry name" value="POTRA"/>
    <property type="match status" value="1"/>
</dbReference>
<organism evidence="8 9">
    <name type="scientific">Cyclonatronum proteinivorum</name>
    <dbReference type="NCBI Taxonomy" id="1457365"/>
    <lineage>
        <taxon>Bacteria</taxon>
        <taxon>Pseudomonadati</taxon>
        <taxon>Balneolota</taxon>
        <taxon>Balneolia</taxon>
        <taxon>Balneolales</taxon>
        <taxon>Cyclonatronaceae</taxon>
        <taxon>Cyclonatronum</taxon>
    </lineage>
</organism>
<keyword evidence="5" id="KW-0998">Cell outer membrane</keyword>
<dbReference type="KEGG" id="cprv:CYPRO_2655"/>
<evidence type="ECO:0000259" key="6">
    <source>
        <dbReference type="Pfam" id="PF01103"/>
    </source>
</evidence>
<dbReference type="InterPro" id="IPR000184">
    <property type="entry name" value="Bac_surfAg_D15"/>
</dbReference>
<dbReference type="PANTHER" id="PTHR12815:SF47">
    <property type="entry name" value="TRANSLOCATION AND ASSEMBLY MODULE SUBUNIT TAMA"/>
    <property type="match status" value="1"/>
</dbReference>
<feature type="domain" description="Bacterial surface antigen (D15)" evidence="6">
    <location>
        <begin position="463"/>
        <end position="779"/>
    </location>
</feature>
<protein>
    <submittedName>
        <fullName evidence="8">Outer membrane protein assembly factor BamA</fullName>
    </submittedName>
</protein>
<dbReference type="PANTHER" id="PTHR12815">
    <property type="entry name" value="SORTING AND ASSEMBLY MACHINERY SAMM50 PROTEIN FAMILY MEMBER"/>
    <property type="match status" value="1"/>
</dbReference>
<feature type="domain" description="POTRA" evidence="7">
    <location>
        <begin position="49"/>
        <end position="150"/>
    </location>
</feature>